<dbReference type="PANTHER" id="PTHR19818:SF159">
    <property type="entry name" value="C2H2-TYPE DOMAIN-CONTAINING PROTEIN"/>
    <property type="match status" value="1"/>
</dbReference>
<keyword evidence="6" id="KW-0539">Nucleus</keyword>
<sequence length="261" mass="29937">MTWIKRDFLFILLLSLFFFFQFLSIIMNIAELLIPVPESSYQKTSSKVVTKKFPCSWPDCAKSFGRPSDATRHYRIHTNDRRFVCELPFCGKRFIQRSALTVHRRTHSKERPHHCEFIGCSKTFSDSSSLARHRRIHTGDRPYKCNTCKKSYTKKYLLVCHTQRQCCDGQQQLTMEAMPTSSPVNTRLSQGHHDLVTPSPTTASLSYYSYHQYNKSYSSPVSPSSTYFTSNVVDSSPNSSPSSMISSFSSPFPYSPNSFPI</sequence>
<dbReference type="GO" id="GO:0008270">
    <property type="term" value="F:zinc ion binding"/>
    <property type="evidence" value="ECO:0007669"/>
    <property type="project" value="UniProtKB-KW"/>
</dbReference>
<dbReference type="GO" id="GO:0045944">
    <property type="term" value="P:positive regulation of transcription by RNA polymerase II"/>
    <property type="evidence" value="ECO:0007669"/>
    <property type="project" value="UniProtKB-ARBA"/>
</dbReference>
<dbReference type="PANTHER" id="PTHR19818">
    <property type="entry name" value="ZINC FINGER PROTEIN ZIC AND GLI"/>
    <property type="match status" value="1"/>
</dbReference>
<dbReference type="EMBL" id="MCGE01000002">
    <property type="protein sequence ID" value="ORZ24402.1"/>
    <property type="molecule type" value="Genomic_DNA"/>
</dbReference>
<evidence type="ECO:0000256" key="5">
    <source>
        <dbReference type="ARBA" id="ARBA00022833"/>
    </source>
</evidence>
<protein>
    <recommendedName>
        <fullName evidence="8">C2H2-type domain-containing protein</fullName>
    </recommendedName>
</protein>
<dbReference type="OrthoDB" id="654211at2759"/>
<evidence type="ECO:0000313" key="9">
    <source>
        <dbReference type="EMBL" id="ORZ24402.1"/>
    </source>
</evidence>
<feature type="domain" description="C2H2-type" evidence="8">
    <location>
        <begin position="53"/>
        <end position="82"/>
    </location>
</feature>
<keyword evidence="3" id="KW-0677">Repeat</keyword>
<evidence type="ECO:0000259" key="8">
    <source>
        <dbReference type="PROSITE" id="PS50157"/>
    </source>
</evidence>
<dbReference type="STRING" id="90262.A0A1X2IYS0"/>
<keyword evidence="4 7" id="KW-0863">Zinc-finger</keyword>
<gene>
    <name evidence="9" type="ORF">BCR42DRAFT_402874</name>
</gene>
<feature type="domain" description="C2H2-type" evidence="8">
    <location>
        <begin position="113"/>
        <end position="142"/>
    </location>
</feature>
<evidence type="ECO:0000256" key="3">
    <source>
        <dbReference type="ARBA" id="ARBA00022737"/>
    </source>
</evidence>
<dbReference type="FunFam" id="3.30.160.60:FF:000446">
    <property type="entry name" value="Zinc finger protein"/>
    <property type="match status" value="1"/>
</dbReference>
<evidence type="ECO:0000256" key="2">
    <source>
        <dbReference type="ARBA" id="ARBA00022723"/>
    </source>
</evidence>
<dbReference type="GO" id="GO:0000978">
    <property type="term" value="F:RNA polymerase II cis-regulatory region sequence-specific DNA binding"/>
    <property type="evidence" value="ECO:0007669"/>
    <property type="project" value="TreeGrafter"/>
</dbReference>
<feature type="domain" description="C2H2-type" evidence="8">
    <location>
        <begin position="83"/>
        <end position="112"/>
    </location>
</feature>
<keyword evidence="10" id="KW-1185">Reference proteome</keyword>
<accession>A0A1X2IYS0</accession>
<dbReference type="InterPro" id="IPR050329">
    <property type="entry name" value="GLI_C2H2-zinc-finger"/>
</dbReference>
<proteinExistence type="predicted"/>
<dbReference type="AlphaFoldDB" id="A0A1X2IYS0"/>
<dbReference type="PROSITE" id="PS00028">
    <property type="entry name" value="ZINC_FINGER_C2H2_1"/>
    <property type="match status" value="3"/>
</dbReference>
<organism evidence="9 10">
    <name type="scientific">Absidia repens</name>
    <dbReference type="NCBI Taxonomy" id="90262"/>
    <lineage>
        <taxon>Eukaryota</taxon>
        <taxon>Fungi</taxon>
        <taxon>Fungi incertae sedis</taxon>
        <taxon>Mucoromycota</taxon>
        <taxon>Mucoromycotina</taxon>
        <taxon>Mucoromycetes</taxon>
        <taxon>Mucorales</taxon>
        <taxon>Cunninghamellaceae</taxon>
        <taxon>Absidia</taxon>
    </lineage>
</organism>
<dbReference type="FunFam" id="3.30.160.60:FF:000744">
    <property type="entry name" value="zinc finger E-box-binding homeobox 1"/>
    <property type="match status" value="1"/>
</dbReference>
<dbReference type="SMART" id="SM00355">
    <property type="entry name" value="ZnF_C2H2"/>
    <property type="match status" value="4"/>
</dbReference>
<keyword evidence="2" id="KW-0479">Metal-binding</keyword>
<dbReference type="SUPFAM" id="SSF57667">
    <property type="entry name" value="beta-beta-alpha zinc fingers"/>
    <property type="match status" value="2"/>
</dbReference>
<evidence type="ECO:0000256" key="4">
    <source>
        <dbReference type="ARBA" id="ARBA00022771"/>
    </source>
</evidence>
<dbReference type="GO" id="GO:0005634">
    <property type="term" value="C:nucleus"/>
    <property type="evidence" value="ECO:0007669"/>
    <property type="project" value="UniProtKB-SubCell"/>
</dbReference>
<name>A0A1X2IYS0_9FUNG</name>
<dbReference type="PROSITE" id="PS50157">
    <property type="entry name" value="ZINC_FINGER_C2H2_2"/>
    <property type="match status" value="3"/>
</dbReference>
<comment type="caution">
    <text evidence="9">The sequence shown here is derived from an EMBL/GenBank/DDBJ whole genome shotgun (WGS) entry which is preliminary data.</text>
</comment>
<dbReference type="Gene3D" id="3.30.160.60">
    <property type="entry name" value="Classic Zinc Finger"/>
    <property type="match status" value="4"/>
</dbReference>
<dbReference type="InterPro" id="IPR036236">
    <property type="entry name" value="Znf_C2H2_sf"/>
</dbReference>
<evidence type="ECO:0000256" key="7">
    <source>
        <dbReference type="PROSITE-ProRule" id="PRU00042"/>
    </source>
</evidence>
<evidence type="ECO:0000313" key="10">
    <source>
        <dbReference type="Proteomes" id="UP000193560"/>
    </source>
</evidence>
<evidence type="ECO:0000256" key="6">
    <source>
        <dbReference type="ARBA" id="ARBA00023242"/>
    </source>
</evidence>
<dbReference type="GO" id="GO:0000981">
    <property type="term" value="F:DNA-binding transcription factor activity, RNA polymerase II-specific"/>
    <property type="evidence" value="ECO:0007669"/>
    <property type="project" value="TreeGrafter"/>
</dbReference>
<dbReference type="InterPro" id="IPR013087">
    <property type="entry name" value="Znf_C2H2_type"/>
</dbReference>
<dbReference type="Proteomes" id="UP000193560">
    <property type="component" value="Unassembled WGS sequence"/>
</dbReference>
<comment type="subcellular location">
    <subcellularLocation>
        <location evidence="1">Nucleus</location>
    </subcellularLocation>
</comment>
<dbReference type="Pfam" id="PF00096">
    <property type="entry name" value="zf-C2H2"/>
    <property type="match status" value="3"/>
</dbReference>
<keyword evidence="5" id="KW-0862">Zinc</keyword>
<reference evidence="9 10" key="1">
    <citation type="submission" date="2016-07" db="EMBL/GenBank/DDBJ databases">
        <title>Pervasive Adenine N6-methylation of Active Genes in Fungi.</title>
        <authorList>
            <consortium name="DOE Joint Genome Institute"/>
            <person name="Mondo S.J."/>
            <person name="Dannebaum R.O."/>
            <person name="Kuo R.C."/>
            <person name="Labutti K."/>
            <person name="Haridas S."/>
            <person name="Kuo A."/>
            <person name="Salamov A."/>
            <person name="Ahrendt S.R."/>
            <person name="Lipzen A."/>
            <person name="Sullivan W."/>
            <person name="Andreopoulos W.B."/>
            <person name="Clum A."/>
            <person name="Lindquist E."/>
            <person name="Daum C."/>
            <person name="Ramamoorthy G.K."/>
            <person name="Gryganskyi A."/>
            <person name="Culley D."/>
            <person name="Magnuson J.K."/>
            <person name="James T.Y."/>
            <person name="O'Malley M.A."/>
            <person name="Stajich J.E."/>
            <person name="Spatafora J.W."/>
            <person name="Visel A."/>
            <person name="Grigoriev I.V."/>
        </authorList>
    </citation>
    <scope>NUCLEOTIDE SEQUENCE [LARGE SCALE GENOMIC DNA]</scope>
    <source>
        <strain evidence="9 10">NRRL 1336</strain>
    </source>
</reference>
<evidence type="ECO:0000256" key="1">
    <source>
        <dbReference type="ARBA" id="ARBA00004123"/>
    </source>
</evidence>